<keyword evidence="2" id="KW-1185">Reference proteome</keyword>
<dbReference type="EMBL" id="AXZL01000063">
    <property type="protein sequence ID" value="ESE41533.1"/>
    <property type="molecule type" value="Genomic_DNA"/>
</dbReference>
<sequence length="289" mass="32392">MNTLEELFPSEPTFFGTWQTLYLEPIVGSGERISVAVVAIGNNNQYRIIQAIRTELLECLYGAQSQNMQSIIDWLIESALNELKTHRSLSEWAAPFGGVILGSMHPAADDSIEGILKQAIRFTASLSTLALDAEREEDEFQSKRYSEQWATSIFDEIKTINPHLSNCFKKRLKISESNLLTSFGFMNEKYVSNFGLLVPTRLSTSLNNVKAKLFDLEALKKSQVLIKPQIYEIIIGTPSLSDPTLTDTSVKRLRETIDMVTEVAASEDIKLFRAENAREAAIHINEIAA</sequence>
<organism evidence="1 2">
    <name type="scientific">Shewanella decolorationis S12</name>
    <dbReference type="NCBI Taxonomy" id="1353536"/>
    <lineage>
        <taxon>Bacteria</taxon>
        <taxon>Pseudomonadati</taxon>
        <taxon>Pseudomonadota</taxon>
        <taxon>Gammaproteobacteria</taxon>
        <taxon>Alteromonadales</taxon>
        <taxon>Shewanellaceae</taxon>
        <taxon>Shewanella</taxon>
    </lineage>
</organism>
<name>A0ABP2Z4E7_9GAMM</name>
<proteinExistence type="predicted"/>
<reference evidence="1 2" key="1">
    <citation type="journal article" date="2013" name="Genome Announc.">
        <title>Draft Genome Sequence of Shewanella decolorationis S12, a Dye-Degrading Bacterium Isolated from a Wastewater Treatment Plant.</title>
        <authorList>
            <person name="Xu M."/>
            <person name="Fang Y."/>
            <person name="Liu J."/>
            <person name="Chen X."/>
            <person name="Sun G."/>
            <person name="Guo J."/>
            <person name="Hua Z."/>
            <person name="Tu Q."/>
            <person name="Wu L."/>
            <person name="Zhou J."/>
            <person name="Liu X."/>
        </authorList>
    </citation>
    <scope>NUCLEOTIDE SEQUENCE [LARGE SCALE GENOMIC DNA]</scope>
    <source>
        <strain evidence="1 2">S12</strain>
    </source>
</reference>
<protein>
    <submittedName>
        <fullName evidence="1">Uncharacterized protein</fullName>
    </submittedName>
</protein>
<dbReference type="Proteomes" id="UP000017548">
    <property type="component" value="Unassembled WGS sequence"/>
</dbReference>
<dbReference type="RefSeq" id="WP_023266946.1">
    <property type="nucleotide sequence ID" value="NZ_AXZL01000063.1"/>
</dbReference>
<comment type="caution">
    <text evidence="1">The sequence shown here is derived from an EMBL/GenBank/DDBJ whole genome shotgun (WGS) entry which is preliminary data.</text>
</comment>
<accession>A0ABP2Z4E7</accession>
<gene>
    <name evidence="1" type="ORF">SHD_1923</name>
</gene>
<evidence type="ECO:0000313" key="1">
    <source>
        <dbReference type="EMBL" id="ESE41533.1"/>
    </source>
</evidence>
<evidence type="ECO:0000313" key="2">
    <source>
        <dbReference type="Proteomes" id="UP000017548"/>
    </source>
</evidence>